<feature type="modified residue" description="4-aspartylphosphate" evidence="6">
    <location>
        <position position="55"/>
    </location>
</feature>
<dbReference type="InterPro" id="IPR001789">
    <property type="entry name" value="Sig_transdc_resp-reg_receiver"/>
</dbReference>
<organism evidence="10 11">
    <name type="scientific">Desulfocicer vacuolatum DSM 3385</name>
    <dbReference type="NCBI Taxonomy" id="1121400"/>
    <lineage>
        <taxon>Bacteria</taxon>
        <taxon>Pseudomonadati</taxon>
        <taxon>Thermodesulfobacteriota</taxon>
        <taxon>Desulfobacteria</taxon>
        <taxon>Desulfobacterales</taxon>
        <taxon>Desulfobacteraceae</taxon>
        <taxon>Desulfocicer</taxon>
    </lineage>
</organism>
<evidence type="ECO:0000256" key="1">
    <source>
        <dbReference type="ARBA" id="ARBA00000085"/>
    </source>
</evidence>
<dbReference type="InterPro" id="IPR004358">
    <property type="entry name" value="Sig_transdc_His_kin-like_C"/>
</dbReference>
<dbReference type="SUPFAM" id="SSF55781">
    <property type="entry name" value="GAF domain-like"/>
    <property type="match status" value="1"/>
</dbReference>
<dbReference type="Proteomes" id="UP000192418">
    <property type="component" value="Unassembled WGS sequence"/>
</dbReference>
<dbReference type="Gene3D" id="3.30.565.10">
    <property type="entry name" value="Histidine kinase-like ATPase, C-terminal domain"/>
    <property type="match status" value="1"/>
</dbReference>
<feature type="domain" description="Histidine kinase" evidence="8">
    <location>
        <begin position="409"/>
        <end position="632"/>
    </location>
</feature>
<keyword evidence="11" id="KW-1185">Reference proteome</keyword>
<dbReference type="RefSeq" id="WP_170923660.1">
    <property type="nucleotide sequence ID" value="NZ_FWXY01000001.1"/>
</dbReference>
<accession>A0A1W1YT12</accession>
<evidence type="ECO:0000313" key="11">
    <source>
        <dbReference type="Proteomes" id="UP000192418"/>
    </source>
</evidence>
<evidence type="ECO:0000256" key="6">
    <source>
        <dbReference type="PROSITE-ProRule" id="PRU00169"/>
    </source>
</evidence>
<gene>
    <name evidence="10" type="ORF">SAMN02746065_101339</name>
</gene>
<evidence type="ECO:0000256" key="5">
    <source>
        <dbReference type="ARBA" id="ARBA00022777"/>
    </source>
</evidence>
<comment type="catalytic activity">
    <reaction evidence="1">
        <text>ATP + protein L-histidine = ADP + protein N-phospho-L-histidine.</text>
        <dbReference type="EC" id="2.7.13.3"/>
    </reaction>
</comment>
<proteinExistence type="predicted"/>
<dbReference type="SMART" id="SM00448">
    <property type="entry name" value="REC"/>
    <property type="match status" value="2"/>
</dbReference>
<dbReference type="PANTHER" id="PTHR43065">
    <property type="entry name" value="SENSOR HISTIDINE KINASE"/>
    <property type="match status" value="1"/>
</dbReference>
<dbReference type="SUPFAM" id="SSF47384">
    <property type="entry name" value="Homodimeric domain of signal transducing histidine kinase"/>
    <property type="match status" value="1"/>
</dbReference>
<dbReference type="EC" id="2.7.13.3" evidence="2"/>
<dbReference type="SUPFAM" id="SSF52172">
    <property type="entry name" value="CheY-like"/>
    <property type="match status" value="2"/>
</dbReference>
<evidence type="ECO:0000256" key="3">
    <source>
        <dbReference type="ARBA" id="ARBA00022553"/>
    </source>
</evidence>
<feature type="domain" description="Response regulatory" evidence="9">
    <location>
        <begin position="6"/>
        <end position="122"/>
    </location>
</feature>
<dbReference type="Gene3D" id="1.10.287.130">
    <property type="match status" value="1"/>
</dbReference>
<sequence>MKNNVSLLVVEDSPTQAMEIQYFLEQNGYNVLIAEDGEQAFGMLSDFRPDIIISDIVMPRMNGYELCEKVKKNDELKDIPVILLTSLSEPEDVINGLVCGANNFIIKPFDKKVMLSRIKYTIINMEMRKCVTSQVGVKIFFREKEYFLSSERIQMIDLLLSTYEAAIQKNNDFKKANLELEQIKDELEKRVLERTHELSKSNLYLQKEIEERKSIEKALRRSENELAIKNHISRVFITSPDDEVFKDLLDIVLKALISKYGILGYIDEDGALVCPSMTKDIWEECKVHDKDIRFPRKSWTGIWGQSLMEGKSLYSNQPSQVPEGHIQITRTLSVPIIYNGEVIGNLLVGNKETDYDKSDVRLMEAIASHLAPLLNARLQRDKQIKKRQSIEDQLRQAQKMESVGRLAGGVAHDYNNVLSVIMGFTELAMEEKDLTEPLRVDLKEILKAAKRATDITRQLLAFARKQTIAPKVLDLNKSVDSMIKMLRRLIGEDIDLSWCPGAAMWPIKMDPSQIDQILANLCVNARDAISGVGKVSIETKKVSFDAIYCAEHHGFIPGEFVMLAVSDNGCGIDKKILDNIFEPFFTTKGLDKGTGLGLSTVYGIVKQNNGFINVYSEPGIGTTVKIYLARHKGNAVEIQMENREEIMAGHGEIVLIVEDDRSILKLARQMLDGLGYIVLTQNTSAGAIRLAEEYTGKIDLLLTDVIMPEMNGLELANSLQSIYPNLKCIFMSGYTSNAIARHGVLDEGVNFIQKPFSKKDLARIVRKVIDE</sequence>
<dbReference type="InterPro" id="IPR011006">
    <property type="entry name" value="CheY-like_superfamily"/>
</dbReference>
<dbReference type="InterPro" id="IPR003594">
    <property type="entry name" value="HATPase_dom"/>
</dbReference>
<dbReference type="Pfam" id="PF00072">
    <property type="entry name" value="Response_reg"/>
    <property type="match status" value="2"/>
</dbReference>
<dbReference type="Pfam" id="PF00512">
    <property type="entry name" value="HisKA"/>
    <property type="match status" value="1"/>
</dbReference>
<keyword evidence="5 10" id="KW-0418">Kinase</keyword>
<evidence type="ECO:0000259" key="9">
    <source>
        <dbReference type="PROSITE" id="PS50110"/>
    </source>
</evidence>
<dbReference type="STRING" id="1121400.SAMN02746065_101339"/>
<feature type="domain" description="Response regulatory" evidence="9">
    <location>
        <begin position="653"/>
        <end position="769"/>
    </location>
</feature>
<dbReference type="EMBL" id="FWXY01000001">
    <property type="protein sequence ID" value="SMC39276.1"/>
    <property type="molecule type" value="Genomic_DNA"/>
</dbReference>
<reference evidence="10 11" key="1">
    <citation type="submission" date="2017-04" db="EMBL/GenBank/DDBJ databases">
        <authorList>
            <person name="Afonso C.L."/>
            <person name="Miller P.J."/>
            <person name="Scott M.A."/>
            <person name="Spackman E."/>
            <person name="Goraichik I."/>
            <person name="Dimitrov K.M."/>
            <person name="Suarez D.L."/>
            <person name="Swayne D.E."/>
        </authorList>
    </citation>
    <scope>NUCLEOTIDE SEQUENCE [LARGE SCALE GENOMIC DNA]</scope>
    <source>
        <strain evidence="10 11">DSM 3385</strain>
    </source>
</reference>
<dbReference type="InterPro" id="IPR036890">
    <property type="entry name" value="HATPase_C_sf"/>
</dbReference>
<evidence type="ECO:0000259" key="8">
    <source>
        <dbReference type="PROSITE" id="PS50109"/>
    </source>
</evidence>
<dbReference type="Pfam" id="PF02518">
    <property type="entry name" value="HATPase_c"/>
    <property type="match status" value="1"/>
</dbReference>
<dbReference type="PANTHER" id="PTHR43065:SF42">
    <property type="entry name" value="TWO-COMPONENT SENSOR PPRA"/>
    <property type="match status" value="1"/>
</dbReference>
<dbReference type="SMART" id="SM00387">
    <property type="entry name" value="HATPase_c"/>
    <property type="match status" value="1"/>
</dbReference>
<dbReference type="Gene3D" id="3.40.50.2300">
    <property type="match status" value="2"/>
</dbReference>
<keyword evidence="7" id="KW-0175">Coiled coil</keyword>
<keyword evidence="4" id="KW-0808">Transferase</keyword>
<feature type="modified residue" description="4-aspartylphosphate" evidence="6">
    <location>
        <position position="704"/>
    </location>
</feature>
<evidence type="ECO:0000256" key="2">
    <source>
        <dbReference type="ARBA" id="ARBA00012438"/>
    </source>
</evidence>
<dbReference type="PROSITE" id="PS50109">
    <property type="entry name" value="HIS_KIN"/>
    <property type="match status" value="1"/>
</dbReference>
<dbReference type="PROSITE" id="PS50110">
    <property type="entry name" value="RESPONSE_REGULATORY"/>
    <property type="match status" value="2"/>
</dbReference>
<dbReference type="InterPro" id="IPR003018">
    <property type="entry name" value="GAF"/>
</dbReference>
<dbReference type="AlphaFoldDB" id="A0A1W1YT12"/>
<feature type="coiled-coil region" evidence="7">
    <location>
        <begin position="166"/>
        <end position="225"/>
    </location>
</feature>
<keyword evidence="3 6" id="KW-0597">Phosphoprotein</keyword>
<protein>
    <recommendedName>
        <fullName evidence="2">histidine kinase</fullName>
        <ecNumber evidence="2">2.7.13.3</ecNumber>
    </recommendedName>
</protein>
<dbReference type="CDD" id="cd00082">
    <property type="entry name" value="HisKA"/>
    <property type="match status" value="1"/>
</dbReference>
<evidence type="ECO:0000256" key="4">
    <source>
        <dbReference type="ARBA" id="ARBA00022679"/>
    </source>
</evidence>
<dbReference type="InterPro" id="IPR029016">
    <property type="entry name" value="GAF-like_dom_sf"/>
</dbReference>
<dbReference type="InterPro" id="IPR003661">
    <property type="entry name" value="HisK_dim/P_dom"/>
</dbReference>
<dbReference type="SMART" id="SM00388">
    <property type="entry name" value="HisKA"/>
    <property type="match status" value="1"/>
</dbReference>
<dbReference type="Pfam" id="PF13185">
    <property type="entry name" value="GAF_2"/>
    <property type="match status" value="1"/>
</dbReference>
<dbReference type="InterPro" id="IPR036097">
    <property type="entry name" value="HisK_dim/P_sf"/>
</dbReference>
<dbReference type="PRINTS" id="PR00344">
    <property type="entry name" value="BCTRLSENSOR"/>
</dbReference>
<dbReference type="InterPro" id="IPR005467">
    <property type="entry name" value="His_kinase_dom"/>
</dbReference>
<dbReference type="SUPFAM" id="SSF55874">
    <property type="entry name" value="ATPase domain of HSP90 chaperone/DNA topoisomerase II/histidine kinase"/>
    <property type="match status" value="1"/>
</dbReference>
<name>A0A1W1YT12_9BACT</name>
<dbReference type="Gene3D" id="3.30.450.40">
    <property type="match status" value="1"/>
</dbReference>
<evidence type="ECO:0000256" key="7">
    <source>
        <dbReference type="SAM" id="Coils"/>
    </source>
</evidence>
<evidence type="ECO:0000313" key="10">
    <source>
        <dbReference type="EMBL" id="SMC39276.1"/>
    </source>
</evidence>
<dbReference type="GO" id="GO:0000155">
    <property type="term" value="F:phosphorelay sensor kinase activity"/>
    <property type="evidence" value="ECO:0007669"/>
    <property type="project" value="InterPro"/>
</dbReference>